<protein>
    <submittedName>
        <fullName evidence="1">Uncharacterized protein</fullName>
    </submittedName>
</protein>
<reference evidence="1" key="1">
    <citation type="submission" date="2018-02" db="EMBL/GenBank/DDBJ databases">
        <title>Rhizophora mucronata_Transcriptome.</title>
        <authorList>
            <person name="Meera S.P."/>
            <person name="Sreeshan A."/>
            <person name="Augustine A."/>
        </authorList>
    </citation>
    <scope>NUCLEOTIDE SEQUENCE</scope>
    <source>
        <tissue evidence="1">Leaf</tissue>
    </source>
</reference>
<dbReference type="AlphaFoldDB" id="A0A2P2N5P7"/>
<dbReference type="EMBL" id="GGEC01057232">
    <property type="protein sequence ID" value="MBX37716.1"/>
    <property type="molecule type" value="Transcribed_RNA"/>
</dbReference>
<proteinExistence type="predicted"/>
<accession>A0A2P2N5P7</accession>
<name>A0A2P2N5P7_RHIMU</name>
<sequence>MTCIWGLKFWICSYFCLIFWI</sequence>
<organism evidence="1">
    <name type="scientific">Rhizophora mucronata</name>
    <name type="common">Asiatic mangrove</name>
    <dbReference type="NCBI Taxonomy" id="61149"/>
    <lineage>
        <taxon>Eukaryota</taxon>
        <taxon>Viridiplantae</taxon>
        <taxon>Streptophyta</taxon>
        <taxon>Embryophyta</taxon>
        <taxon>Tracheophyta</taxon>
        <taxon>Spermatophyta</taxon>
        <taxon>Magnoliopsida</taxon>
        <taxon>eudicotyledons</taxon>
        <taxon>Gunneridae</taxon>
        <taxon>Pentapetalae</taxon>
        <taxon>rosids</taxon>
        <taxon>fabids</taxon>
        <taxon>Malpighiales</taxon>
        <taxon>Rhizophoraceae</taxon>
        <taxon>Rhizophora</taxon>
    </lineage>
</organism>
<evidence type="ECO:0000313" key="1">
    <source>
        <dbReference type="EMBL" id="MBX37716.1"/>
    </source>
</evidence>